<dbReference type="Pfam" id="PF01527">
    <property type="entry name" value="HTH_Tnp_1"/>
    <property type="match status" value="1"/>
</dbReference>
<dbReference type="OrthoDB" id="7267835at2"/>
<dbReference type="GO" id="GO:0004803">
    <property type="term" value="F:transposase activity"/>
    <property type="evidence" value="ECO:0007669"/>
    <property type="project" value="InterPro"/>
</dbReference>
<dbReference type="NCBIfam" id="NF047595">
    <property type="entry name" value="IS66_ISRel24_TnpA"/>
    <property type="match status" value="1"/>
</dbReference>
<dbReference type="STRING" id="938405.SAMN02927895_04984"/>
<dbReference type="PANTHER" id="PTHR37936">
    <property type="entry name" value="TRANSPOSASE INSC FOR INSERTION ELEMENT IS2A-RELATED"/>
    <property type="match status" value="1"/>
</dbReference>
<proteinExistence type="predicted"/>
<dbReference type="EMBL" id="FMZX01000021">
    <property type="protein sequence ID" value="SDE17521.1"/>
    <property type="molecule type" value="Genomic_DNA"/>
</dbReference>
<dbReference type="SUPFAM" id="SSF48295">
    <property type="entry name" value="TrpR-like"/>
    <property type="match status" value="1"/>
</dbReference>
<dbReference type="InterPro" id="IPR010921">
    <property type="entry name" value="Trp_repressor/repl_initiator"/>
</dbReference>
<evidence type="ECO:0000313" key="2">
    <source>
        <dbReference type="Proteomes" id="UP000198925"/>
    </source>
</evidence>
<dbReference type="AlphaFoldDB" id="A0A1G7ARV4"/>
<protein>
    <submittedName>
        <fullName evidence="1">Transposase</fullName>
    </submittedName>
</protein>
<name>A0A1G7ARV4_9PROT</name>
<dbReference type="PANTHER" id="PTHR37936:SF3">
    <property type="entry name" value="TRANSPOSASE INSC FOR INSERTION ELEMENT IS2A-RELATED"/>
    <property type="match status" value="1"/>
</dbReference>
<dbReference type="GO" id="GO:0006313">
    <property type="term" value="P:DNA transposition"/>
    <property type="evidence" value="ECO:0007669"/>
    <property type="project" value="InterPro"/>
</dbReference>
<sequence>MGKTQMPLTEVEDAPTITRMSVLEKPVEVITRGERRRVWTDAQKRDIVLESLEPGGSPVAVARRHGVGTGLLYTWRRQMVEGQLKALMPAAPSFVPVAAVPDGAVAAVDPPVPEAPCSAARPDAAPAPIEIVLPDGVMVRVSAAVEAAALRRVLAALGRR</sequence>
<dbReference type="InterPro" id="IPR002514">
    <property type="entry name" value="Transposase_8"/>
</dbReference>
<organism evidence="1 2">
    <name type="scientific">Belnapia rosea</name>
    <dbReference type="NCBI Taxonomy" id="938405"/>
    <lineage>
        <taxon>Bacteria</taxon>
        <taxon>Pseudomonadati</taxon>
        <taxon>Pseudomonadota</taxon>
        <taxon>Alphaproteobacteria</taxon>
        <taxon>Acetobacterales</taxon>
        <taxon>Roseomonadaceae</taxon>
        <taxon>Belnapia</taxon>
    </lineage>
</organism>
<dbReference type="Proteomes" id="UP000198925">
    <property type="component" value="Unassembled WGS sequence"/>
</dbReference>
<gene>
    <name evidence="1" type="ORF">SAMN04487779_102116</name>
</gene>
<accession>A0A1G7ARV4</accession>
<reference evidence="1 2" key="1">
    <citation type="submission" date="2016-10" db="EMBL/GenBank/DDBJ databases">
        <authorList>
            <person name="de Groot N.N."/>
        </authorList>
    </citation>
    <scope>NUCLEOTIDE SEQUENCE [LARGE SCALE GENOMIC DNA]</scope>
    <source>
        <strain evidence="1 2">CPCC 100156</strain>
    </source>
</reference>
<evidence type="ECO:0000313" key="1">
    <source>
        <dbReference type="EMBL" id="SDE17521.1"/>
    </source>
</evidence>
<dbReference type="GO" id="GO:0043565">
    <property type="term" value="F:sequence-specific DNA binding"/>
    <property type="evidence" value="ECO:0007669"/>
    <property type="project" value="InterPro"/>
</dbReference>
<keyword evidence="2" id="KW-1185">Reference proteome</keyword>